<evidence type="ECO:0000313" key="16">
    <source>
        <dbReference type="Proteomes" id="UP001415857"/>
    </source>
</evidence>
<evidence type="ECO:0000256" key="10">
    <source>
        <dbReference type="ARBA" id="ARBA00023015"/>
    </source>
</evidence>
<evidence type="ECO:0000256" key="6">
    <source>
        <dbReference type="ARBA" id="ARBA00022853"/>
    </source>
</evidence>
<keyword evidence="7" id="KW-0223">Dioxygenase</keyword>
<evidence type="ECO:0000256" key="2">
    <source>
        <dbReference type="ARBA" id="ARBA00022723"/>
    </source>
</evidence>
<evidence type="ECO:0000256" key="3">
    <source>
        <dbReference type="ARBA" id="ARBA00022737"/>
    </source>
</evidence>
<name>A0AAP0RJQ6_LIQFO</name>
<dbReference type="InterPro" id="IPR036236">
    <property type="entry name" value="Znf_C2H2_sf"/>
</dbReference>
<dbReference type="GO" id="GO:0071558">
    <property type="term" value="F:histone H3K27me2/H3K27me3 demethylase activity"/>
    <property type="evidence" value="ECO:0007669"/>
    <property type="project" value="UniProtKB-ARBA"/>
</dbReference>
<evidence type="ECO:0000256" key="14">
    <source>
        <dbReference type="ARBA" id="ARBA00051751"/>
    </source>
</evidence>
<evidence type="ECO:0000256" key="9">
    <source>
        <dbReference type="ARBA" id="ARBA00023004"/>
    </source>
</evidence>
<keyword evidence="11" id="KW-0804">Transcription</keyword>
<proteinExistence type="inferred from homology"/>
<evidence type="ECO:0000313" key="15">
    <source>
        <dbReference type="EMBL" id="KAK9278443.1"/>
    </source>
</evidence>
<keyword evidence="3" id="KW-0677">Repeat</keyword>
<evidence type="ECO:0000256" key="8">
    <source>
        <dbReference type="ARBA" id="ARBA00023002"/>
    </source>
</evidence>
<dbReference type="GO" id="GO:0010628">
    <property type="term" value="P:positive regulation of gene expression"/>
    <property type="evidence" value="ECO:0007669"/>
    <property type="project" value="UniProtKB-ARBA"/>
</dbReference>
<keyword evidence="12" id="KW-0539">Nucleus</keyword>
<keyword evidence="4" id="KW-0863">Zinc-finger</keyword>
<dbReference type="EMBL" id="JBBPBK010000009">
    <property type="protein sequence ID" value="KAK9278443.1"/>
    <property type="molecule type" value="Genomic_DNA"/>
</dbReference>
<dbReference type="AlphaFoldDB" id="A0AAP0RJQ6"/>
<reference evidence="15 16" key="1">
    <citation type="journal article" date="2024" name="Plant J.">
        <title>Genome sequences and population genomics reveal climatic adaptation and genomic divergence between two closely related sweetgum species.</title>
        <authorList>
            <person name="Xu W.Q."/>
            <person name="Ren C.Q."/>
            <person name="Zhang X.Y."/>
            <person name="Comes H.P."/>
            <person name="Liu X.H."/>
            <person name="Li Y.G."/>
            <person name="Kettle C.J."/>
            <person name="Jalonen R."/>
            <person name="Gaisberger H."/>
            <person name="Ma Y.Z."/>
            <person name="Qiu Y.X."/>
        </authorList>
    </citation>
    <scope>NUCLEOTIDE SEQUENCE [LARGE SCALE GENOMIC DNA]</scope>
    <source>
        <strain evidence="15">Hangzhou</strain>
    </source>
</reference>
<dbReference type="SUPFAM" id="SSF57667">
    <property type="entry name" value="beta-beta-alpha zinc fingers"/>
    <property type="match status" value="1"/>
</dbReference>
<evidence type="ECO:0000256" key="13">
    <source>
        <dbReference type="ARBA" id="ARBA00050682"/>
    </source>
</evidence>
<keyword evidence="5" id="KW-0862">Zinc</keyword>
<keyword evidence="10" id="KW-0805">Transcription regulation</keyword>
<dbReference type="GO" id="GO:0048580">
    <property type="term" value="P:regulation of post-embryonic development"/>
    <property type="evidence" value="ECO:0007669"/>
    <property type="project" value="UniProtKB-ARBA"/>
</dbReference>
<keyword evidence="8" id="KW-0560">Oxidoreductase</keyword>
<evidence type="ECO:0000256" key="11">
    <source>
        <dbReference type="ARBA" id="ARBA00023163"/>
    </source>
</evidence>
<evidence type="ECO:0000256" key="5">
    <source>
        <dbReference type="ARBA" id="ARBA00022833"/>
    </source>
</evidence>
<dbReference type="Gene3D" id="3.30.160.60">
    <property type="entry name" value="Classic Zinc Finger"/>
    <property type="match status" value="1"/>
</dbReference>
<comment type="caution">
    <text evidence="15">The sequence shown here is derived from an EMBL/GenBank/DDBJ whole genome shotgun (WGS) entry which is preliminary data.</text>
</comment>
<keyword evidence="6" id="KW-0156">Chromatin regulator</keyword>
<protein>
    <recommendedName>
        <fullName evidence="17">C2H2-type domain-containing protein</fullName>
    </recommendedName>
</protein>
<organism evidence="15 16">
    <name type="scientific">Liquidambar formosana</name>
    <name type="common">Formosan gum</name>
    <dbReference type="NCBI Taxonomy" id="63359"/>
    <lineage>
        <taxon>Eukaryota</taxon>
        <taxon>Viridiplantae</taxon>
        <taxon>Streptophyta</taxon>
        <taxon>Embryophyta</taxon>
        <taxon>Tracheophyta</taxon>
        <taxon>Spermatophyta</taxon>
        <taxon>Magnoliopsida</taxon>
        <taxon>eudicotyledons</taxon>
        <taxon>Gunneridae</taxon>
        <taxon>Pentapetalae</taxon>
        <taxon>Saxifragales</taxon>
        <taxon>Altingiaceae</taxon>
        <taxon>Liquidambar</taxon>
    </lineage>
</organism>
<accession>A0AAP0RJQ6</accession>
<dbReference type="GO" id="GO:2000028">
    <property type="term" value="P:regulation of photoperiodism, flowering"/>
    <property type="evidence" value="ECO:0007669"/>
    <property type="project" value="UniProtKB-ARBA"/>
</dbReference>
<comment type="catalytic activity">
    <reaction evidence="14">
        <text>N(6),N(6),N(6)-trimethyl-L-lysyl(27)-[histone H3] + 2-oxoglutarate + O2 = N(6),N(6)-dimethyl-L-lysyl(27)-[histone H3] + formaldehyde + succinate + CO2</text>
        <dbReference type="Rhea" id="RHEA:60228"/>
        <dbReference type="Rhea" id="RHEA-COMP:15535"/>
        <dbReference type="Rhea" id="RHEA-COMP:15539"/>
        <dbReference type="ChEBI" id="CHEBI:15379"/>
        <dbReference type="ChEBI" id="CHEBI:16526"/>
        <dbReference type="ChEBI" id="CHEBI:16810"/>
        <dbReference type="ChEBI" id="CHEBI:16842"/>
        <dbReference type="ChEBI" id="CHEBI:30031"/>
        <dbReference type="ChEBI" id="CHEBI:61961"/>
        <dbReference type="ChEBI" id="CHEBI:61976"/>
    </reaction>
    <physiologicalReaction direction="left-to-right" evidence="14">
        <dbReference type="Rhea" id="RHEA:60229"/>
    </physiologicalReaction>
</comment>
<evidence type="ECO:0000256" key="4">
    <source>
        <dbReference type="ARBA" id="ARBA00022771"/>
    </source>
</evidence>
<keyword evidence="9" id="KW-0408">Iron</keyword>
<dbReference type="GO" id="GO:0008270">
    <property type="term" value="F:zinc ion binding"/>
    <property type="evidence" value="ECO:0007669"/>
    <property type="project" value="UniProtKB-KW"/>
</dbReference>
<dbReference type="GO" id="GO:0009741">
    <property type="term" value="P:response to brassinosteroid"/>
    <property type="evidence" value="ECO:0007669"/>
    <property type="project" value="UniProtKB-ARBA"/>
</dbReference>
<gene>
    <name evidence="15" type="ORF">L1049_028008</name>
</gene>
<dbReference type="GO" id="GO:0040029">
    <property type="term" value="P:epigenetic regulation of gene expression"/>
    <property type="evidence" value="ECO:0007669"/>
    <property type="project" value="UniProtKB-ARBA"/>
</dbReference>
<evidence type="ECO:0000256" key="1">
    <source>
        <dbReference type="ARBA" id="ARBA00009711"/>
    </source>
</evidence>
<dbReference type="GO" id="GO:0009826">
    <property type="term" value="P:unidimensional cell growth"/>
    <property type="evidence" value="ECO:0007669"/>
    <property type="project" value="UniProtKB-ARBA"/>
</dbReference>
<comment type="similarity">
    <text evidence="1">Belongs to the JHDM3 histone demethylase family.</text>
</comment>
<evidence type="ECO:0000256" key="12">
    <source>
        <dbReference type="ARBA" id="ARBA00023242"/>
    </source>
</evidence>
<evidence type="ECO:0008006" key="17">
    <source>
        <dbReference type="Google" id="ProtNLM"/>
    </source>
</evidence>
<comment type="catalytic activity">
    <reaction evidence="13">
        <text>N(6),N(6)-dimethyl-L-lysyl(27)-[histone H3] + 2-oxoglutarate + O2 = N(6)-methyl-L-lysyl(27)-[histone H3] + formaldehyde + succinate + CO2</text>
        <dbReference type="Rhea" id="RHEA:60232"/>
        <dbReference type="Rhea" id="RHEA-COMP:15539"/>
        <dbReference type="Rhea" id="RHEA-COMP:15544"/>
        <dbReference type="ChEBI" id="CHEBI:15379"/>
        <dbReference type="ChEBI" id="CHEBI:16526"/>
        <dbReference type="ChEBI" id="CHEBI:16810"/>
        <dbReference type="ChEBI" id="CHEBI:16842"/>
        <dbReference type="ChEBI" id="CHEBI:30031"/>
        <dbReference type="ChEBI" id="CHEBI:61929"/>
        <dbReference type="ChEBI" id="CHEBI:61976"/>
    </reaction>
    <physiologicalReaction direction="left-to-right" evidence="13">
        <dbReference type="Rhea" id="RHEA:60233"/>
    </physiologicalReaction>
</comment>
<evidence type="ECO:0000256" key="7">
    <source>
        <dbReference type="ARBA" id="ARBA00022964"/>
    </source>
</evidence>
<keyword evidence="16" id="KW-1185">Reference proteome</keyword>
<sequence>MVQHRRVHRDDRPLKCPWKGCKMTFKWAWTRTEHIRFTQVLVLIFALRQALARRFDSCQISVVTSERVVIQQRRAGDNEGV</sequence>
<dbReference type="FunFam" id="3.30.160.60:FF:000747">
    <property type="entry name" value="Probable lysine-specific demethylase ELF6"/>
    <property type="match status" value="1"/>
</dbReference>
<keyword evidence="2" id="KW-0479">Metal-binding</keyword>
<dbReference type="Proteomes" id="UP001415857">
    <property type="component" value="Unassembled WGS sequence"/>
</dbReference>